<dbReference type="SUPFAM" id="SSF81901">
    <property type="entry name" value="HCP-like"/>
    <property type="match status" value="1"/>
</dbReference>
<dbReference type="SUPFAM" id="SSF48452">
    <property type="entry name" value="TPR-like"/>
    <property type="match status" value="1"/>
</dbReference>
<feature type="repeat" description="PPR" evidence="3">
    <location>
        <begin position="321"/>
        <end position="355"/>
    </location>
</feature>
<protein>
    <recommendedName>
        <fullName evidence="7">Pentatricopeptide repeat-containing protein</fullName>
    </recommendedName>
</protein>
<evidence type="ECO:0000313" key="5">
    <source>
        <dbReference type="EMBL" id="KAF4383554.1"/>
    </source>
</evidence>
<dbReference type="InterPro" id="IPR002885">
    <property type="entry name" value="PPR_rpt"/>
</dbReference>
<dbReference type="AlphaFoldDB" id="A0A7J6GKU8"/>
<name>A0A7J6GKU8_CANSA</name>
<feature type="repeat" description="PPR" evidence="3">
    <location>
        <begin position="356"/>
        <end position="390"/>
    </location>
</feature>
<dbReference type="GO" id="GO:0003729">
    <property type="term" value="F:mRNA binding"/>
    <property type="evidence" value="ECO:0007669"/>
    <property type="project" value="TreeGrafter"/>
</dbReference>
<feature type="transmembrane region" description="Helical" evidence="4">
    <location>
        <begin position="1051"/>
        <end position="1068"/>
    </location>
</feature>
<gene>
    <name evidence="5" type="ORF">F8388_014054</name>
</gene>
<dbReference type="Gene3D" id="1.25.40.10">
    <property type="entry name" value="Tetratricopeptide repeat domain"/>
    <property type="match status" value="8"/>
</dbReference>
<dbReference type="EMBL" id="JAATIP010000052">
    <property type="protein sequence ID" value="KAF4383554.1"/>
    <property type="molecule type" value="Genomic_DNA"/>
</dbReference>
<feature type="repeat" description="PPR" evidence="3">
    <location>
        <begin position="391"/>
        <end position="425"/>
    </location>
</feature>
<feature type="repeat" description="PPR" evidence="3">
    <location>
        <begin position="637"/>
        <end position="671"/>
    </location>
</feature>
<reference evidence="5 6" key="1">
    <citation type="journal article" date="2020" name="bioRxiv">
        <title>Sequence and annotation of 42 cannabis genomes reveals extensive copy number variation in cannabinoid synthesis and pathogen resistance genes.</title>
        <authorList>
            <person name="Mckernan K.J."/>
            <person name="Helbert Y."/>
            <person name="Kane L.T."/>
            <person name="Ebling H."/>
            <person name="Zhang L."/>
            <person name="Liu B."/>
            <person name="Eaton Z."/>
            <person name="Mclaughlin S."/>
            <person name="Kingan S."/>
            <person name="Baybayan P."/>
            <person name="Concepcion G."/>
            <person name="Jordan M."/>
            <person name="Riva A."/>
            <person name="Barbazuk W."/>
            <person name="Harkins T."/>
        </authorList>
    </citation>
    <scope>NUCLEOTIDE SEQUENCE [LARGE SCALE GENOMIC DNA]</scope>
    <source>
        <strain evidence="6">cv. Jamaican Lion 4</strain>
        <tissue evidence="5">Leaf</tissue>
    </source>
</reference>
<dbReference type="PROSITE" id="PS51375">
    <property type="entry name" value="PPR"/>
    <property type="match status" value="17"/>
</dbReference>
<evidence type="ECO:0000256" key="1">
    <source>
        <dbReference type="ARBA" id="ARBA00007626"/>
    </source>
</evidence>
<feature type="repeat" description="PPR" evidence="3">
    <location>
        <begin position="531"/>
        <end position="565"/>
    </location>
</feature>
<sequence length="1085" mass="121417">MGSASLLPKHVASVVKYQRDPLKALEMFNSVKREDGFKHTFLTYKCMIDKLGFHGEFEAMERLLLEMRMNVDNGLLEGVYIGAMRNYGRIGKVQEAVNIFERMDFYNCEPSVQSYNAVMNLLIEAGYFNQAHKVYMRMKDKGIEPDVYTYTIRIKSFCRTNRPHAALRLLNNMPSQGCEFNAVAYCTVISGFYEQDYRAEAYELFVNMLSQGFCPNITTFNKLIHTLAKKGDVRESEKLFNKVYKRGVSPNLFTFNIFIQGLCKKGLLSEAVRLLDGVKREGLTPDVVTYNTLICGLCKKSEVDKAECYLHTMVNDGLEPDGFTYNTIIDGYCKQGKIQNADNLLKDATYKGFVPDEFTYCSLINGLWQEGDIDRAMDVFAEALGKGLKPSIVLYNTVIRGLSQHGLILQALQLMNDMSENGCNPDTWTFNLVINGLCKMGCVSDASKLMNDAISKGCLPDVFTFNTLIDGYCKQLNLNDAIEGVSSMWSHGVTPDVITYNTLLNGLCKAARNEDVMETFRAMLEKECTPNIVTYNILVESLCKARKISEAMDLLDEIQDKGLAPDIVYFGTLINGLCDNRDLDGAYKLFRRAEQEFKVSHTTSSYNIMINAFCEKLKVGMAQKLFSEMGEKGTNPDSYTYRVMINGFLRVGNTDSGYDFLIEKIEKGFLPRLTTFGRVLNSLCVKHRILEAVGIIRLMVRKGIVPEVVDTIFEADKREIAAPKILVEDLLKKNHITYSSFTLNSNPKKETQIPILMRNNHSSSSSLLPTAMAPEIWMRQDSDNVHKCIARPKNQIIPKDDIAIVEYLPSHYASMKPLLKAPVSWSNPSYYRNEMIPLLKHYRVVNFTHTDSPLANNGLEIKSLSSYHSDSSLLLVVFDIDSNLNGDMLLLIEEAARRYNGDDEVWESGMSGGATQEATARDKPRVFLKSSLSSLSAPRNSPSVMIPTPINPNFSRSQSVCLTSVVTNSTLVSDSPASVTHEMVHAAHSLAASIPSLDLGQNFSVNQATVVEAPRLDSQVKGKGLACASGVKRPCFQPFQAHVGGSLRSRAVVFPLLNVGIGIIISFLRPEYNILLMKLTCFKIR</sequence>
<keyword evidence="4" id="KW-0472">Membrane</keyword>
<dbReference type="InterPro" id="IPR011990">
    <property type="entry name" value="TPR-like_helical_dom_sf"/>
</dbReference>
<evidence type="ECO:0000256" key="4">
    <source>
        <dbReference type="SAM" id="Phobius"/>
    </source>
</evidence>
<feature type="repeat" description="PPR" evidence="3">
    <location>
        <begin position="672"/>
        <end position="706"/>
    </location>
</feature>
<dbReference type="NCBIfam" id="TIGR00756">
    <property type="entry name" value="PPR"/>
    <property type="match status" value="15"/>
</dbReference>
<feature type="repeat" description="PPR" evidence="3">
    <location>
        <begin position="496"/>
        <end position="530"/>
    </location>
</feature>
<dbReference type="Pfam" id="PF01535">
    <property type="entry name" value="PPR"/>
    <property type="match status" value="3"/>
</dbReference>
<comment type="caution">
    <text evidence="5">The sequence shown here is derived from an EMBL/GenBank/DDBJ whole genome shotgun (WGS) entry which is preliminary data.</text>
</comment>
<feature type="repeat" description="PPR" evidence="3">
    <location>
        <begin position="461"/>
        <end position="495"/>
    </location>
</feature>
<dbReference type="PANTHER" id="PTHR47938:SF7">
    <property type="entry name" value="PENTACOTRIPEPTIDE-REPEAT REGION OF PRORP DOMAIN-CONTAINING PROTEIN"/>
    <property type="match status" value="1"/>
</dbReference>
<feature type="repeat" description="PPR" evidence="3">
    <location>
        <begin position="111"/>
        <end position="145"/>
    </location>
</feature>
<evidence type="ECO:0000256" key="3">
    <source>
        <dbReference type="PROSITE-ProRule" id="PRU00708"/>
    </source>
</evidence>
<feature type="repeat" description="PPR" evidence="3">
    <location>
        <begin position="566"/>
        <end position="596"/>
    </location>
</feature>
<evidence type="ECO:0008006" key="7">
    <source>
        <dbReference type="Google" id="ProtNLM"/>
    </source>
</evidence>
<feature type="repeat" description="PPR" evidence="3">
    <location>
        <begin position="286"/>
        <end position="320"/>
    </location>
</feature>
<accession>A0A7J6GKU8</accession>
<dbReference type="Proteomes" id="UP000525078">
    <property type="component" value="Unassembled WGS sequence"/>
</dbReference>
<feature type="repeat" description="PPR" evidence="3">
    <location>
        <begin position="426"/>
        <end position="460"/>
    </location>
</feature>
<organism evidence="5 6">
    <name type="scientific">Cannabis sativa</name>
    <name type="common">Hemp</name>
    <name type="synonym">Marijuana</name>
    <dbReference type="NCBI Taxonomy" id="3483"/>
    <lineage>
        <taxon>Eukaryota</taxon>
        <taxon>Viridiplantae</taxon>
        <taxon>Streptophyta</taxon>
        <taxon>Embryophyta</taxon>
        <taxon>Tracheophyta</taxon>
        <taxon>Spermatophyta</taxon>
        <taxon>Magnoliopsida</taxon>
        <taxon>eudicotyledons</taxon>
        <taxon>Gunneridae</taxon>
        <taxon>Pentapetalae</taxon>
        <taxon>rosids</taxon>
        <taxon>fabids</taxon>
        <taxon>Rosales</taxon>
        <taxon>Cannabaceae</taxon>
        <taxon>Cannabis</taxon>
    </lineage>
</organism>
<evidence type="ECO:0000313" key="6">
    <source>
        <dbReference type="Proteomes" id="UP000525078"/>
    </source>
</evidence>
<feature type="repeat" description="PPR" evidence="3">
    <location>
        <begin position="251"/>
        <end position="285"/>
    </location>
</feature>
<keyword evidence="2" id="KW-0677">Repeat</keyword>
<dbReference type="Pfam" id="PF13041">
    <property type="entry name" value="PPR_2"/>
    <property type="match status" value="7"/>
</dbReference>
<keyword evidence="4" id="KW-0812">Transmembrane</keyword>
<proteinExistence type="inferred from homology"/>
<feature type="repeat" description="PPR" evidence="3">
    <location>
        <begin position="146"/>
        <end position="180"/>
    </location>
</feature>
<feature type="repeat" description="PPR" evidence="3">
    <location>
        <begin position="216"/>
        <end position="250"/>
    </location>
</feature>
<comment type="similarity">
    <text evidence="1">Belongs to the PPR family. P subfamily.</text>
</comment>
<feature type="repeat" description="PPR" evidence="3">
    <location>
        <begin position="602"/>
        <end position="636"/>
    </location>
</feature>
<dbReference type="PANTHER" id="PTHR47938">
    <property type="entry name" value="RESPIRATORY COMPLEX I CHAPERONE (CIA84), PUTATIVE (AFU_ORTHOLOGUE AFUA_2G06020)-RELATED"/>
    <property type="match status" value="1"/>
</dbReference>
<feature type="repeat" description="PPR" evidence="3">
    <location>
        <begin position="181"/>
        <end position="215"/>
    </location>
</feature>
<evidence type="ECO:0000256" key="2">
    <source>
        <dbReference type="ARBA" id="ARBA00022737"/>
    </source>
</evidence>
<dbReference type="Pfam" id="PF12854">
    <property type="entry name" value="PPR_1"/>
    <property type="match status" value="1"/>
</dbReference>
<keyword evidence="4" id="KW-1133">Transmembrane helix</keyword>